<proteinExistence type="inferred from homology"/>
<evidence type="ECO:0008006" key="8">
    <source>
        <dbReference type="Google" id="ProtNLM"/>
    </source>
</evidence>
<evidence type="ECO:0000256" key="2">
    <source>
        <dbReference type="SAM" id="SignalP"/>
    </source>
</evidence>
<evidence type="ECO:0000256" key="1">
    <source>
        <dbReference type="ARBA" id="ARBA00010136"/>
    </source>
</evidence>
<dbReference type="EMBL" id="JH668601">
    <property type="protein sequence ID" value="KAG6458906.1"/>
    <property type="molecule type" value="Genomic_DNA"/>
</dbReference>
<dbReference type="Proteomes" id="UP000791440">
    <property type="component" value="Unassembled WGS sequence"/>
</dbReference>
<dbReference type="PANTHER" id="PTHR11533">
    <property type="entry name" value="PROTEASE M1 ZINC METALLOPROTEASE"/>
    <property type="match status" value="1"/>
</dbReference>
<keyword evidence="2" id="KW-0732">Signal</keyword>
<feature type="signal peptide" evidence="2">
    <location>
        <begin position="1"/>
        <end position="24"/>
    </location>
</feature>
<sequence length="988" mass="112030">MVWDILKWKCAVLYLVTLSVFGKSLPIDTQTANSIITTETAFTNAIELTVKTPEEVLEENVQATLVQRSNFTKSFNITRNTLLRNIRPGQQVRQYVVSITFDDEEFHGRAVIDVVVTDATRGENLVFHFDDVEIDSVQTGVFTIASAVDADFDLDDGILEIEPAQDATSYIVIVEYTGELSNTGRGLYIGEGHDLSYIGMNLHPTNARRVFPCMDDPTEAATVSFTFIDVDYNNIITNSILDDSNTVAGENQFRTLLGPVHTWGMIAHNFINLNIPTTNVLLVGRPGVSNQDAQSSLAINAYFAYFNAWTDMEFFDIVMNQETRLHFLALPDVDREWNTLSTIGIWEPYILMENVASVKQRKTVLVKVAEALARQWFGYVIHPQNWRHEWVVSGFARYSAYEAVRSFQSSATGADVTLLDMNTLFVTDVIQEGLLQDAYTSAPPLLAEEDLFDEDAIRNYIFSVQRWKAPALMHMMRLILGEDDDHDPIQVAARALLTGRALETVSSQNFIDAMSSGLLVAGSDFIDDFEEFLEPWIGESGYPLLHVGLRQGGVLVTQERFSFGPRPHINFPIPITYTTSVNPDFSDDNIRPIVVTDATVAFNMVLDEEDWVLFNIQGQGYYRVNYDGDLWERIIEALEDEELREEIHPLNRATLVDDALNLARAGKLDYDIAFRVVLSMEHETEYAVWKAFVRNMDFLRKRLLALIANDDDDEFDPDIYLRMVRRTIGALEDELGFSPDPLVTEPAMASLTRGLVMDHACRANYDPCIAAAEDWFYDPNNDDIVNPNIPYEIRPAVYCTIVREGDEDVIEALTNRLDLEASQYERVVILEALACSQDEDYISGLLMETITEDKYLTEERVKIFKAVAESSYQNAELAVRFISRRAAEIREWYGGDEKLEEIIFHLADNMADADLSTDFEIFVNSQNNNLEDSQLMADRALLLVKENRLWDDNLLEYVYEWIDENDAPTLAVSLALVGITFIITLFNH</sequence>
<dbReference type="PANTHER" id="PTHR11533:SF294">
    <property type="entry name" value="THYROTROPIN-RELEASING HORMONE-DEGRADING ECTOENZYME"/>
    <property type="match status" value="1"/>
</dbReference>
<dbReference type="InterPro" id="IPR014782">
    <property type="entry name" value="Peptidase_M1_dom"/>
</dbReference>
<feature type="domain" description="Peptidase M1 membrane alanine aminopeptidase" evidence="3">
    <location>
        <begin position="346"/>
        <end position="534"/>
    </location>
</feature>
<dbReference type="GO" id="GO:0070006">
    <property type="term" value="F:metalloaminopeptidase activity"/>
    <property type="evidence" value="ECO:0007669"/>
    <property type="project" value="TreeGrafter"/>
</dbReference>
<comment type="similarity">
    <text evidence="1">Belongs to the peptidase M1 family.</text>
</comment>
<dbReference type="GO" id="GO:0008270">
    <property type="term" value="F:zinc ion binding"/>
    <property type="evidence" value="ECO:0007669"/>
    <property type="project" value="InterPro"/>
</dbReference>
<evidence type="ECO:0000259" key="3">
    <source>
        <dbReference type="Pfam" id="PF01433"/>
    </source>
</evidence>
<dbReference type="Gene3D" id="1.10.390.10">
    <property type="entry name" value="Neutral Protease Domain 2"/>
    <property type="match status" value="1"/>
</dbReference>
<protein>
    <recommendedName>
        <fullName evidence="8">Aminopeptidase</fullName>
    </recommendedName>
</protein>
<dbReference type="Gene3D" id="1.25.50.20">
    <property type="match status" value="1"/>
</dbReference>
<reference evidence="6" key="1">
    <citation type="journal article" date="2016" name="Insect Biochem. Mol. Biol.">
        <title>Multifaceted biological insights from a draft genome sequence of the tobacco hornworm moth, Manduca sexta.</title>
        <authorList>
            <person name="Kanost M.R."/>
            <person name="Arrese E.L."/>
            <person name="Cao X."/>
            <person name="Chen Y.R."/>
            <person name="Chellapilla S."/>
            <person name="Goldsmith M.R."/>
            <person name="Grosse-Wilde E."/>
            <person name="Heckel D.G."/>
            <person name="Herndon N."/>
            <person name="Jiang H."/>
            <person name="Papanicolaou A."/>
            <person name="Qu J."/>
            <person name="Soulages J.L."/>
            <person name="Vogel H."/>
            <person name="Walters J."/>
            <person name="Waterhouse R.M."/>
            <person name="Ahn S.J."/>
            <person name="Almeida F.C."/>
            <person name="An C."/>
            <person name="Aqrawi P."/>
            <person name="Bretschneider A."/>
            <person name="Bryant W.B."/>
            <person name="Bucks S."/>
            <person name="Chao H."/>
            <person name="Chevignon G."/>
            <person name="Christen J.M."/>
            <person name="Clarke D.F."/>
            <person name="Dittmer N.T."/>
            <person name="Ferguson L.C.F."/>
            <person name="Garavelou S."/>
            <person name="Gordon K.H.J."/>
            <person name="Gunaratna R.T."/>
            <person name="Han Y."/>
            <person name="Hauser F."/>
            <person name="He Y."/>
            <person name="Heidel-Fischer H."/>
            <person name="Hirsh A."/>
            <person name="Hu Y."/>
            <person name="Jiang H."/>
            <person name="Kalra D."/>
            <person name="Klinner C."/>
            <person name="Konig C."/>
            <person name="Kovar C."/>
            <person name="Kroll A.R."/>
            <person name="Kuwar S.S."/>
            <person name="Lee S.L."/>
            <person name="Lehman R."/>
            <person name="Li K."/>
            <person name="Li Z."/>
            <person name="Liang H."/>
            <person name="Lovelace S."/>
            <person name="Lu Z."/>
            <person name="Mansfield J.H."/>
            <person name="McCulloch K.J."/>
            <person name="Mathew T."/>
            <person name="Morton B."/>
            <person name="Muzny D.M."/>
            <person name="Neunemann D."/>
            <person name="Ongeri F."/>
            <person name="Pauchet Y."/>
            <person name="Pu L.L."/>
            <person name="Pyrousis I."/>
            <person name="Rao X.J."/>
            <person name="Redding A."/>
            <person name="Roesel C."/>
            <person name="Sanchez-Gracia A."/>
            <person name="Schaack S."/>
            <person name="Shukla A."/>
            <person name="Tetreau G."/>
            <person name="Wang Y."/>
            <person name="Xiong G.H."/>
            <person name="Traut W."/>
            <person name="Walsh T.K."/>
            <person name="Worley K.C."/>
            <person name="Wu D."/>
            <person name="Wu W."/>
            <person name="Wu Y.Q."/>
            <person name="Zhang X."/>
            <person name="Zou Z."/>
            <person name="Zucker H."/>
            <person name="Briscoe A.D."/>
            <person name="Burmester T."/>
            <person name="Clem R.J."/>
            <person name="Feyereisen R."/>
            <person name="Grimmelikhuijzen C.J.P."/>
            <person name="Hamodrakas S.J."/>
            <person name="Hansson B.S."/>
            <person name="Huguet E."/>
            <person name="Jermiin L.S."/>
            <person name="Lan Q."/>
            <person name="Lehman H.K."/>
            <person name="Lorenzen M."/>
            <person name="Merzendorfer H."/>
            <person name="Michalopoulos I."/>
            <person name="Morton D.B."/>
            <person name="Muthukrishnan S."/>
            <person name="Oakeshott J.G."/>
            <person name="Palmer W."/>
            <person name="Park Y."/>
            <person name="Passarelli A.L."/>
            <person name="Rozas J."/>
            <person name="Schwartz L.M."/>
            <person name="Smith W."/>
            <person name="Southgate A."/>
            <person name="Vilcinskas A."/>
            <person name="Vogt R."/>
            <person name="Wang P."/>
            <person name="Werren J."/>
            <person name="Yu X.Q."/>
            <person name="Zhou J.J."/>
            <person name="Brown S.J."/>
            <person name="Scherer S.E."/>
            <person name="Richards S."/>
            <person name="Blissard G.W."/>
        </authorList>
    </citation>
    <scope>NUCLEOTIDE SEQUENCE</scope>
</reference>
<dbReference type="InterPro" id="IPR045357">
    <property type="entry name" value="Aminopeptidase_N-like_N"/>
</dbReference>
<dbReference type="SUPFAM" id="SSF63737">
    <property type="entry name" value="Leukotriene A4 hydrolase N-terminal domain"/>
    <property type="match status" value="1"/>
</dbReference>
<feature type="domain" description="Aminopeptidase N-like N-terminal" evidence="5">
    <location>
        <begin position="97"/>
        <end position="239"/>
    </location>
</feature>
<name>A0A921ZK23_MANSE</name>
<dbReference type="Gene3D" id="2.60.40.1910">
    <property type="match status" value="1"/>
</dbReference>
<dbReference type="SUPFAM" id="SSF55486">
    <property type="entry name" value="Metalloproteases ('zincins'), catalytic domain"/>
    <property type="match status" value="1"/>
</dbReference>
<comment type="caution">
    <text evidence="6">The sequence shown here is derived from an EMBL/GenBank/DDBJ whole genome shotgun (WGS) entry which is preliminary data.</text>
</comment>
<dbReference type="GO" id="GO:0016020">
    <property type="term" value="C:membrane"/>
    <property type="evidence" value="ECO:0007669"/>
    <property type="project" value="TreeGrafter"/>
</dbReference>
<gene>
    <name evidence="6" type="ORF">O3G_MSEX011118</name>
</gene>
<evidence type="ECO:0000259" key="5">
    <source>
        <dbReference type="Pfam" id="PF17900"/>
    </source>
</evidence>
<dbReference type="Pfam" id="PF17900">
    <property type="entry name" value="Peptidase_M1_N"/>
    <property type="match status" value="1"/>
</dbReference>
<dbReference type="InterPro" id="IPR050344">
    <property type="entry name" value="Peptidase_M1_aminopeptidases"/>
</dbReference>
<dbReference type="InterPro" id="IPR042097">
    <property type="entry name" value="Aminopeptidase_N-like_N_sf"/>
</dbReference>
<dbReference type="GO" id="GO:0042277">
    <property type="term" value="F:peptide binding"/>
    <property type="evidence" value="ECO:0007669"/>
    <property type="project" value="TreeGrafter"/>
</dbReference>
<dbReference type="GO" id="GO:0005737">
    <property type="term" value="C:cytoplasm"/>
    <property type="evidence" value="ECO:0007669"/>
    <property type="project" value="TreeGrafter"/>
</dbReference>
<keyword evidence="7" id="KW-1185">Reference proteome</keyword>
<dbReference type="InterPro" id="IPR024571">
    <property type="entry name" value="ERAP1-like_C_dom"/>
</dbReference>
<evidence type="ECO:0000313" key="6">
    <source>
        <dbReference type="EMBL" id="KAG6458906.1"/>
    </source>
</evidence>
<dbReference type="GO" id="GO:0006508">
    <property type="term" value="P:proteolysis"/>
    <property type="evidence" value="ECO:0007669"/>
    <property type="project" value="TreeGrafter"/>
</dbReference>
<feature type="chain" id="PRO_5037457469" description="Aminopeptidase" evidence="2">
    <location>
        <begin position="25"/>
        <end position="988"/>
    </location>
</feature>
<organism evidence="6 7">
    <name type="scientific">Manduca sexta</name>
    <name type="common">Tobacco hawkmoth</name>
    <name type="synonym">Tobacco hornworm</name>
    <dbReference type="NCBI Taxonomy" id="7130"/>
    <lineage>
        <taxon>Eukaryota</taxon>
        <taxon>Metazoa</taxon>
        <taxon>Ecdysozoa</taxon>
        <taxon>Arthropoda</taxon>
        <taxon>Hexapoda</taxon>
        <taxon>Insecta</taxon>
        <taxon>Pterygota</taxon>
        <taxon>Neoptera</taxon>
        <taxon>Endopterygota</taxon>
        <taxon>Lepidoptera</taxon>
        <taxon>Glossata</taxon>
        <taxon>Ditrysia</taxon>
        <taxon>Bombycoidea</taxon>
        <taxon>Sphingidae</taxon>
        <taxon>Sphinginae</taxon>
        <taxon>Sphingini</taxon>
        <taxon>Manduca</taxon>
    </lineage>
</organism>
<dbReference type="Pfam" id="PF11838">
    <property type="entry name" value="ERAP1_C"/>
    <property type="match status" value="1"/>
</dbReference>
<evidence type="ECO:0000259" key="4">
    <source>
        <dbReference type="Pfam" id="PF11838"/>
    </source>
</evidence>
<feature type="domain" description="ERAP1-like C-terminal" evidence="4">
    <location>
        <begin position="611"/>
        <end position="927"/>
    </location>
</feature>
<dbReference type="InterPro" id="IPR027268">
    <property type="entry name" value="Peptidase_M4/M1_CTD_sf"/>
</dbReference>
<dbReference type="Pfam" id="PF01433">
    <property type="entry name" value="Peptidase_M1"/>
    <property type="match status" value="1"/>
</dbReference>
<evidence type="ECO:0000313" key="7">
    <source>
        <dbReference type="Proteomes" id="UP000791440"/>
    </source>
</evidence>
<dbReference type="GO" id="GO:0005615">
    <property type="term" value="C:extracellular space"/>
    <property type="evidence" value="ECO:0007669"/>
    <property type="project" value="TreeGrafter"/>
</dbReference>
<dbReference type="Gene3D" id="2.60.40.1730">
    <property type="entry name" value="tricorn interacting facor f3 domain"/>
    <property type="match status" value="1"/>
</dbReference>
<dbReference type="AlphaFoldDB" id="A0A921ZK23"/>
<dbReference type="GO" id="GO:0043171">
    <property type="term" value="P:peptide catabolic process"/>
    <property type="evidence" value="ECO:0007669"/>
    <property type="project" value="TreeGrafter"/>
</dbReference>
<reference evidence="6" key="2">
    <citation type="submission" date="2020-12" db="EMBL/GenBank/DDBJ databases">
        <authorList>
            <person name="Kanost M."/>
        </authorList>
    </citation>
    <scope>NUCLEOTIDE SEQUENCE</scope>
</reference>
<accession>A0A921ZK23</accession>